<evidence type="ECO:0000313" key="2">
    <source>
        <dbReference type="EMBL" id="GGP13474.1"/>
    </source>
</evidence>
<dbReference type="EMBL" id="BMLW01000010">
    <property type="protein sequence ID" value="GGP13474.1"/>
    <property type="molecule type" value="Genomic_DNA"/>
</dbReference>
<evidence type="ECO:0000313" key="3">
    <source>
        <dbReference type="Proteomes" id="UP000641206"/>
    </source>
</evidence>
<dbReference type="Gene3D" id="1.10.260.40">
    <property type="entry name" value="lambda repressor-like DNA-binding domains"/>
    <property type="match status" value="1"/>
</dbReference>
<dbReference type="InterPro" id="IPR001387">
    <property type="entry name" value="Cro/C1-type_HTH"/>
</dbReference>
<dbReference type="SMART" id="SM00530">
    <property type="entry name" value="HTH_XRE"/>
    <property type="match status" value="1"/>
</dbReference>
<comment type="caution">
    <text evidence="2">The sequence shown here is derived from an EMBL/GenBank/DDBJ whole genome shotgun (WGS) entry which is preliminary data.</text>
</comment>
<proteinExistence type="predicted"/>
<name>A0ABQ2NY33_9BACI</name>
<sequence>MSMYAGRCLLGDYLGSRGWSQRYLARLSGVPTSTVSDYIRNDSLMSLNHAKNIANVLGCNIDDLYEWVSD</sequence>
<dbReference type="Proteomes" id="UP000641206">
    <property type="component" value="Unassembled WGS sequence"/>
</dbReference>
<accession>A0ABQ2NY33</accession>
<organism evidence="2 3">
    <name type="scientific">Oceanobacillus neutriphilus</name>
    <dbReference type="NCBI Taxonomy" id="531815"/>
    <lineage>
        <taxon>Bacteria</taxon>
        <taxon>Bacillati</taxon>
        <taxon>Bacillota</taxon>
        <taxon>Bacilli</taxon>
        <taxon>Bacillales</taxon>
        <taxon>Bacillaceae</taxon>
        <taxon>Oceanobacillus</taxon>
    </lineage>
</organism>
<dbReference type="SUPFAM" id="SSF47413">
    <property type="entry name" value="lambda repressor-like DNA-binding domains"/>
    <property type="match status" value="1"/>
</dbReference>
<dbReference type="CDD" id="cd00093">
    <property type="entry name" value="HTH_XRE"/>
    <property type="match status" value="1"/>
</dbReference>
<dbReference type="InterPro" id="IPR010982">
    <property type="entry name" value="Lambda_DNA-bd_dom_sf"/>
</dbReference>
<feature type="domain" description="HTH cro/C1-type" evidence="1">
    <location>
        <begin position="16"/>
        <end position="64"/>
    </location>
</feature>
<dbReference type="Pfam" id="PF01381">
    <property type="entry name" value="HTH_3"/>
    <property type="match status" value="1"/>
</dbReference>
<evidence type="ECO:0000259" key="1">
    <source>
        <dbReference type="PROSITE" id="PS50943"/>
    </source>
</evidence>
<dbReference type="PROSITE" id="PS50943">
    <property type="entry name" value="HTH_CROC1"/>
    <property type="match status" value="1"/>
</dbReference>
<keyword evidence="3" id="KW-1185">Reference proteome</keyword>
<protein>
    <recommendedName>
        <fullName evidence="1">HTH cro/C1-type domain-containing protein</fullName>
    </recommendedName>
</protein>
<gene>
    <name evidence="2" type="ORF">GCM10011346_33610</name>
</gene>
<reference evidence="3" key="1">
    <citation type="journal article" date="2019" name="Int. J. Syst. Evol. Microbiol.">
        <title>The Global Catalogue of Microorganisms (GCM) 10K type strain sequencing project: providing services to taxonomists for standard genome sequencing and annotation.</title>
        <authorList>
            <consortium name="The Broad Institute Genomics Platform"/>
            <consortium name="The Broad Institute Genome Sequencing Center for Infectious Disease"/>
            <person name="Wu L."/>
            <person name="Ma J."/>
        </authorList>
    </citation>
    <scope>NUCLEOTIDE SEQUENCE [LARGE SCALE GENOMIC DNA]</scope>
    <source>
        <strain evidence="3">CGMCC 1.7693</strain>
    </source>
</reference>